<evidence type="ECO:0000313" key="2">
    <source>
        <dbReference type="EMBL" id="VFK28554.1"/>
    </source>
</evidence>
<dbReference type="EMBL" id="CAADGH010000040">
    <property type="protein sequence ID" value="VFK76065.1"/>
    <property type="molecule type" value="Genomic_DNA"/>
</dbReference>
<gene>
    <name evidence="2" type="ORF">BECKMB1821G_GA0114241_103822</name>
    <name evidence="4" type="ORF">BECKMB1821H_GA0114242_104019</name>
    <name evidence="3" type="ORF">BECKMB1821I_GA0114274_104019</name>
</gene>
<dbReference type="EMBL" id="CAADFO010000038">
    <property type="protein sequence ID" value="VFK28554.1"/>
    <property type="molecule type" value="Genomic_DNA"/>
</dbReference>
<keyword evidence="1" id="KW-0732">Signal</keyword>
<organism evidence="2">
    <name type="scientific">Candidatus Kentrum sp. MB</name>
    <dbReference type="NCBI Taxonomy" id="2138164"/>
    <lineage>
        <taxon>Bacteria</taxon>
        <taxon>Pseudomonadati</taxon>
        <taxon>Pseudomonadota</taxon>
        <taxon>Gammaproteobacteria</taxon>
        <taxon>Candidatus Kentrum</taxon>
    </lineage>
</organism>
<accession>A0A450XH33</accession>
<evidence type="ECO:0000313" key="3">
    <source>
        <dbReference type="EMBL" id="VFK33118.1"/>
    </source>
</evidence>
<name>A0A450XH33_9GAMM</name>
<evidence type="ECO:0000256" key="1">
    <source>
        <dbReference type="SAM" id="SignalP"/>
    </source>
</evidence>
<dbReference type="PROSITE" id="PS51257">
    <property type="entry name" value="PROKAR_LIPOPROTEIN"/>
    <property type="match status" value="1"/>
</dbReference>
<dbReference type="AlphaFoldDB" id="A0A450XH33"/>
<reference evidence="2" key="1">
    <citation type="submission" date="2019-02" db="EMBL/GenBank/DDBJ databases">
        <authorList>
            <person name="Gruber-Vodicka R. H."/>
            <person name="Seah K. B. B."/>
        </authorList>
    </citation>
    <scope>NUCLEOTIDE SEQUENCE</scope>
    <source>
        <strain evidence="2">BECK_BZ197</strain>
        <strain evidence="4">BECK_BZ198</strain>
        <strain evidence="3">BECK_BZ199</strain>
    </source>
</reference>
<proteinExistence type="predicted"/>
<sequence>MRIGAIVAVIIAFGANPAHGFLSCPQTEQQYQNLLSQQGGNISTQQNQILLNQCYEEVKWRFEEFVRNSYRSPGSPGLPETEAYPPVQTPGMGMSPLMSTPGMGGNPSMPAPETGESICHDGPFKGQLVHPNKCLMGQGAEVMERLFQTFGLR</sequence>
<feature type="signal peptide" evidence="1">
    <location>
        <begin position="1"/>
        <end position="20"/>
    </location>
</feature>
<protein>
    <submittedName>
        <fullName evidence="2">Uncharacterized protein</fullName>
    </submittedName>
</protein>
<evidence type="ECO:0000313" key="4">
    <source>
        <dbReference type="EMBL" id="VFK76065.1"/>
    </source>
</evidence>
<feature type="chain" id="PRO_5036354197" evidence="1">
    <location>
        <begin position="21"/>
        <end position="153"/>
    </location>
</feature>
<dbReference type="EMBL" id="CAADFQ010000040">
    <property type="protein sequence ID" value="VFK33118.1"/>
    <property type="molecule type" value="Genomic_DNA"/>
</dbReference>